<accession>A0A1X6N0K0</accession>
<dbReference type="GO" id="GO:0008168">
    <property type="term" value="F:methyltransferase activity"/>
    <property type="evidence" value="ECO:0007669"/>
    <property type="project" value="InterPro"/>
</dbReference>
<dbReference type="Gene3D" id="3.40.50.150">
    <property type="entry name" value="Vaccinia Virus protein VP39"/>
    <property type="match status" value="1"/>
</dbReference>
<dbReference type="InterPro" id="IPR029063">
    <property type="entry name" value="SAM-dependent_MTases_sf"/>
</dbReference>
<dbReference type="Pfam" id="PF01728">
    <property type="entry name" value="FtsJ"/>
    <property type="match status" value="1"/>
</dbReference>
<dbReference type="InterPro" id="IPR002877">
    <property type="entry name" value="RNA_MeTrfase_FtsJ_dom"/>
</dbReference>
<evidence type="ECO:0000259" key="1">
    <source>
        <dbReference type="Pfam" id="PF01728"/>
    </source>
</evidence>
<organism evidence="2 3">
    <name type="scientific">Postia placenta MAD-698-R-SB12</name>
    <dbReference type="NCBI Taxonomy" id="670580"/>
    <lineage>
        <taxon>Eukaryota</taxon>
        <taxon>Fungi</taxon>
        <taxon>Dikarya</taxon>
        <taxon>Basidiomycota</taxon>
        <taxon>Agaricomycotina</taxon>
        <taxon>Agaricomycetes</taxon>
        <taxon>Polyporales</taxon>
        <taxon>Adustoporiaceae</taxon>
        <taxon>Rhodonia</taxon>
    </lineage>
</organism>
<keyword evidence="3" id="KW-1185">Reference proteome</keyword>
<dbReference type="EMBL" id="KZ110597">
    <property type="protein sequence ID" value="OSX62145.1"/>
    <property type="molecule type" value="Genomic_DNA"/>
</dbReference>
<evidence type="ECO:0000313" key="3">
    <source>
        <dbReference type="Proteomes" id="UP000194127"/>
    </source>
</evidence>
<sequence>MAQLRTPTVASIAEADEFVINHSVALQHNAVVNLNPFEIRLWDQSLPYRRLLLLKSLYRHHAAVDQRFDERRDIHLRALDSNTVPSRVHLVAFWRAFAFLDHANANCFGSGHVRRFLDLGCAPGGFSQWLLQHNRDVYGVGVTLPVEEAGIPLQIDSAFLANFRVCYDDLIRLATASMESGVPVQIHLPDDHHEPYDLVIAGAYLVLQRQKPWWQRMQMVLSQTLIIISNIAADGTAVVSISTKLFLWIVDLIGMLRQCFKTVTAHKTGRLHAVRTSCYLICRGFRATPEEVEWFTARLHSALRYLVVVSAEWYIDEDGIWHCDRKSEDLPLLSGESADTVFDTQHRFVLELFEPLWNMQYDAIRVDFAKILIEEHGGTCCNTYNKVLVSQTNHPTMMVTVQQRS</sequence>
<name>A0A1X6N0K0_9APHY</name>
<evidence type="ECO:0000313" key="2">
    <source>
        <dbReference type="EMBL" id="OSX62145.1"/>
    </source>
</evidence>
<dbReference type="SUPFAM" id="SSF53335">
    <property type="entry name" value="S-adenosyl-L-methionine-dependent methyltransferases"/>
    <property type="match status" value="1"/>
</dbReference>
<reference evidence="2 3" key="1">
    <citation type="submission" date="2017-04" db="EMBL/GenBank/DDBJ databases">
        <title>Genome Sequence of the Model Brown-Rot Fungus Postia placenta SB12.</title>
        <authorList>
            <consortium name="DOE Joint Genome Institute"/>
            <person name="Gaskell J."/>
            <person name="Kersten P."/>
            <person name="Larrondo L.F."/>
            <person name="Canessa P."/>
            <person name="Martinez D."/>
            <person name="Hibbett D."/>
            <person name="Schmoll M."/>
            <person name="Kubicek C.P."/>
            <person name="Martinez A.T."/>
            <person name="Yadav J."/>
            <person name="Master E."/>
            <person name="Magnuson J.K."/>
            <person name="James T."/>
            <person name="Yaver D."/>
            <person name="Berka R."/>
            <person name="Labutti K."/>
            <person name="Lipzen A."/>
            <person name="Aerts A."/>
            <person name="Barry K."/>
            <person name="Henrissat B."/>
            <person name="Blanchette R."/>
            <person name="Grigoriev I."/>
            <person name="Cullen D."/>
        </authorList>
    </citation>
    <scope>NUCLEOTIDE SEQUENCE [LARGE SCALE GENOMIC DNA]</scope>
    <source>
        <strain evidence="2 3">MAD-698-R-SB12</strain>
    </source>
</reference>
<dbReference type="OrthoDB" id="417125at2759"/>
<protein>
    <recommendedName>
        <fullName evidence="1">Ribosomal RNA methyltransferase FtsJ domain-containing protein</fullName>
    </recommendedName>
</protein>
<dbReference type="STRING" id="670580.A0A1X6N0K0"/>
<proteinExistence type="predicted"/>
<dbReference type="GeneID" id="36324017"/>
<dbReference type="Proteomes" id="UP000194127">
    <property type="component" value="Unassembled WGS sequence"/>
</dbReference>
<feature type="domain" description="Ribosomal RNA methyltransferase FtsJ" evidence="1">
    <location>
        <begin position="112"/>
        <end position="285"/>
    </location>
</feature>
<dbReference type="AlphaFoldDB" id="A0A1X6N0K0"/>
<gene>
    <name evidence="2" type="ORF">POSPLADRAFT_1046557</name>
</gene>
<dbReference type="RefSeq" id="XP_024338939.1">
    <property type="nucleotide sequence ID" value="XM_024479067.1"/>
</dbReference>
<dbReference type="GO" id="GO:0032259">
    <property type="term" value="P:methylation"/>
    <property type="evidence" value="ECO:0007669"/>
    <property type="project" value="InterPro"/>
</dbReference>